<dbReference type="AlphaFoldDB" id="A0A3M7QLD9"/>
<dbReference type="OrthoDB" id="420169at2759"/>
<organism evidence="5 6">
    <name type="scientific">Brachionus plicatilis</name>
    <name type="common">Marine rotifer</name>
    <name type="synonym">Brachionus muelleri</name>
    <dbReference type="NCBI Taxonomy" id="10195"/>
    <lineage>
        <taxon>Eukaryota</taxon>
        <taxon>Metazoa</taxon>
        <taxon>Spiralia</taxon>
        <taxon>Gnathifera</taxon>
        <taxon>Rotifera</taxon>
        <taxon>Eurotatoria</taxon>
        <taxon>Monogononta</taxon>
        <taxon>Pseudotrocha</taxon>
        <taxon>Ploima</taxon>
        <taxon>Brachionidae</taxon>
        <taxon>Brachionus</taxon>
    </lineage>
</organism>
<evidence type="ECO:0000256" key="2">
    <source>
        <dbReference type="ARBA" id="ARBA00022670"/>
    </source>
</evidence>
<dbReference type="PANTHER" id="PTHR12917">
    <property type="entry name" value="ASPARTYL PROTEASE DDI-RELATED"/>
    <property type="match status" value="1"/>
</dbReference>
<dbReference type="STRING" id="10195.A0A3M7QLD9"/>
<dbReference type="Gene3D" id="1.10.340.70">
    <property type="match status" value="1"/>
</dbReference>
<keyword evidence="4" id="KW-0378">Hydrolase</keyword>
<proteinExistence type="inferred from homology"/>
<name>A0A3M7QLD9_BRAPC</name>
<dbReference type="EMBL" id="REGN01005765">
    <property type="protein sequence ID" value="RNA12102.1"/>
    <property type="molecule type" value="Genomic_DNA"/>
</dbReference>
<dbReference type="PANTHER" id="PTHR12917:SF1">
    <property type="entry name" value="AT13091P"/>
    <property type="match status" value="1"/>
</dbReference>
<dbReference type="GO" id="GO:0006508">
    <property type="term" value="P:proteolysis"/>
    <property type="evidence" value="ECO:0007669"/>
    <property type="project" value="UniProtKB-KW"/>
</dbReference>
<keyword evidence="3" id="KW-0064">Aspartyl protease</keyword>
<dbReference type="SUPFAM" id="SSF50630">
    <property type="entry name" value="Acid proteases"/>
    <property type="match status" value="1"/>
</dbReference>
<dbReference type="InterPro" id="IPR021109">
    <property type="entry name" value="Peptidase_aspartic_dom_sf"/>
</dbReference>
<keyword evidence="6" id="KW-1185">Reference proteome</keyword>
<evidence type="ECO:0000256" key="1">
    <source>
        <dbReference type="ARBA" id="ARBA00009136"/>
    </source>
</evidence>
<dbReference type="GO" id="GO:0004190">
    <property type="term" value="F:aspartic-type endopeptidase activity"/>
    <property type="evidence" value="ECO:0007669"/>
    <property type="project" value="UniProtKB-KW"/>
</dbReference>
<accession>A0A3M7QLD9</accession>
<sequence length="448" mass="52285">FKASMSEDANKALLGRFRTGIIPEIQSIMCTTEPKSYDEAVEMANKIERSLELKIDTMNINRVENDQFRRISESKDYSTKTWTGLRKRDISPFRNRRNLKIEKQRYEGTKYCDFKTRKQSLSSRILTVLDNNEQTPRQTTATYVKIKINGKDITAAQDSGAAKTMISSSLARLIKANPLQNNNRSKWITANGGKLVSKGEIFTRICFGNHSFIQKCEVIDNLASDMLLGTDMLLEQEALIDYRNKRLCFEGTKLPLIIESKQKWKTLLIDEKEFFSMQNKRNMDKWSKTEAFSVTKENDIAKLQSEDKNLKNILKRIDNNGNFNRYSKVDGILIKNYKMYHSKIMLPEVLIPNILQDFYKNEKGKTSLKKACSKISQNYIWKNMFSDIKDYLKTRRNGTRDNKNFDCKKDFQSEKGYKIPGYEEFYNLSKVQSRNMAYNEANQYEKKK</sequence>
<evidence type="ECO:0000256" key="4">
    <source>
        <dbReference type="ARBA" id="ARBA00022801"/>
    </source>
</evidence>
<protein>
    <submittedName>
        <fullName evidence="5">UBA domain-containing Mud1</fullName>
    </submittedName>
</protein>
<comment type="similarity">
    <text evidence="1">Belongs to the DDI1 family.</text>
</comment>
<reference evidence="5 6" key="1">
    <citation type="journal article" date="2018" name="Sci. Rep.">
        <title>Genomic signatures of local adaptation to the degree of environmental predictability in rotifers.</title>
        <authorList>
            <person name="Franch-Gras L."/>
            <person name="Hahn C."/>
            <person name="Garcia-Roger E.M."/>
            <person name="Carmona M.J."/>
            <person name="Serra M."/>
            <person name="Gomez A."/>
        </authorList>
    </citation>
    <scope>NUCLEOTIDE SEQUENCE [LARGE SCALE GENOMIC DNA]</scope>
    <source>
        <strain evidence="5">HYR1</strain>
    </source>
</reference>
<dbReference type="Proteomes" id="UP000276133">
    <property type="component" value="Unassembled WGS sequence"/>
</dbReference>
<gene>
    <name evidence="5" type="ORF">BpHYR1_035680</name>
</gene>
<evidence type="ECO:0000313" key="5">
    <source>
        <dbReference type="EMBL" id="RNA12102.1"/>
    </source>
</evidence>
<dbReference type="Pfam" id="PF13975">
    <property type="entry name" value="gag-asp_proteas"/>
    <property type="match status" value="1"/>
</dbReference>
<comment type="caution">
    <text evidence="5">The sequence shown here is derived from an EMBL/GenBank/DDBJ whole genome shotgun (WGS) entry which is preliminary data.</text>
</comment>
<evidence type="ECO:0000313" key="6">
    <source>
        <dbReference type="Proteomes" id="UP000276133"/>
    </source>
</evidence>
<dbReference type="Gene3D" id="2.40.70.10">
    <property type="entry name" value="Acid Proteases"/>
    <property type="match status" value="1"/>
</dbReference>
<dbReference type="CDD" id="cd00303">
    <property type="entry name" value="retropepsin_like"/>
    <property type="match status" value="1"/>
</dbReference>
<evidence type="ECO:0000256" key="3">
    <source>
        <dbReference type="ARBA" id="ARBA00022750"/>
    </source>
</evidence>
<keyword evidence="2" id="KW-0645">Protease</keyword>
<feature type="non-terminal residue" evidence="5">
    <location>
        <position position="1"/>
    </location>
</feature>